<dbReference type="EMBL" id="CAJNOK010001953">
    <property type="protein sequence ID" value="CAF0837474.1"/>
    <property type="molecule type" value="Genomic_DNA"/>
</dbReference>
<dbReference type="AlphaFoldDB" id="A0A8S2D8D3"/>
<reference evidence="1" key="1">
    <citation type="submission" date="2021-02" db="EMBL/GenBank/DDBJ databases">
        <authorList>
            <person name="Nowell W R."/>
        </authorList>
    </citation>
    <scope>NUCLEOTIDE SEQUENCE</scope>
</reference>
<evidence type="ECO:0000313" key="1">
    <source>
        <dbReference type="EMBL" id="CAF0837474.1"/>
    </source>
</evidence>
<dbReference type="Proteomes" id="UP000677228">
    <property type="component" value="Unassembled WGS sequence"/>
</dbReference>
<protein>
    <submittedName>
        <fullName evidence="1">Uncharacterized protein</fullName>
    </submittedName>
</protein>
<accession>A0A8S2D8D3</accession>
<evidence type="ECO:0000313" key="2">
    <source>
        <dbReference type="EMBL" id="CAF3622339.1"/>
    </source>
</evidence>
<comment type="caution">
    <text evidence="1">The sequence shown here is derived from an EMBL/GenBank/DDBJ whole genome shotgun (WGS) entry which is preliminary data.</text>
</comment>
<sequence length="1048" mass="122718">MFTANTGEAAQTNQRLFRDTFHRLPSGKKRPLSKSQQMCWTLLLCEQDYGDHSPQWCRLIQTIIAEYFSTDQQQQLGDNTKLFLSTIIMKRSWNYLLSLLKSDFFQIRIGHKWSVYIHHLLEVKHNNTLEQNGLLHMCDRIEFTLPLSDNLQQQLIFPKLNQYFDELSKIFHLCANDHTQRWMPLLNWFQTKLTSDPCLLESNEIKALMILIIYYNYYCADKLSTLNILLETLESHHAAMLKLSLEEQRLFRVLLKPTQYMIGYDDTEENYLNKLFKLDCKADDELSIRHSMVNLMAMIVLSGKNNFLWTFAFQPLSLQNTFGFGSTAYLVIKANGVHYDCGCILTENGDLLQFLPNKDITSSINVPAIYVAYFSTFAALCWHLLLYENSVENLFGPILAEHAITNQDIVCRIAGISRRTQVCHFVRARLLSTMNLLSIRSDQNDACLTLNRCFERFAYLTLQRQPWIKPVYTTLNDELNAEKEYQKHVFYYVHQQLPKYKSYLNNLIVQSQIQSNLQDFISNFPLSMQYFHFVTELHDPKNENLPLTLLRRIVCAKDFLKMTSLSYDLSRFYLLLHQTYSQLVEQEQFSETTLKELYELGKQQYKLQKQINADYNTIENGIKAVNKYHEFTNGLIQPGGCDETQRFQTISFDTPISYLTTTENHDEGDIIMRILSVLINYHNSLLDIIEQEYSSESVVLKNLVNDITHKQVSIIQIAGDSTGVISLSDQDCKWIEQIAQASLLSNDEYFQKSNSPLNFDFIYVQSYILRNYLLLSHINYHHIHAKYQCRIRQQTNITTSSLLVGENFNLPMDENDWIYLNDMTADKLYNSLSTIRRLSLILKDQLNQNHNDIDLSKTDLNEFVQRYTSLEEQEQFEECQIKNFQLCHIDFVHELYIKALHGYEHLFVYLPPLLRVPLPTEIQHSLSDILDTAEYETIHKVKSTIQTITELLNDLKNIEPALFQQSTRPLTEVCQHMGIESPILTLLFNEIKCENYLYVIISIIKHRSKLQQLTIDFEEKEMKAPNRQLWNESFLHQQGTVFVFCLNI</sequence>
<dbReference type="EMBL" id="CAJOBA010001953">
    <property type="protein sequence ID" value="CAF3622339.1"/>
    <property type="molecule type" value="Genomic_DNA"/>
</dbReference>
<dbReference type="Proteomes" id="UP000682733">
    <property type="component" value="Unassembled WGS sequence"/>
</dbReference>
<proteinExistence type="predicted"/>
<evidence type="ECO:0000313" key="3">
    <source>
        <dbReference type="Proteomes" id="UP000677228"/>
    </source>
</evidence>
<name>A0A8S2D8D3_9BILA</name>
<organism evidence="1 3">
    <name type="scientific">Didymodactylos carnosus</name>
    <dbReference type="NCBI Taxonomy" id="1234261"/>
    <lineage>
        <taxon>Eukaryota</taxon>
        <taxon>Metazoa</taxon>
        <taxon>Spiralia</taxon>
        <taxon>Gnathifera</taxon>
        <taxon>Rotifera</taxon>
        <taxon>Eurotatoria</taxon>
        <taxon>Bdelloidea</taxon>
        <taxon>Philodinida</taxon>
        <taxon>Philodinidae</taxon>
        <taxon>Didymodactylos</taxon>
    </lineage>
</organism>
<gene>
    <name evidence="1" type="ORF">OVA965_LOCUS6470</name>
    <name evidence="2" type="ORF">TMI583_LOCUS6466</name>
</gene>